<gene>
    <name evidence="1" type="ORF">NXS09_04475</name>
</gene>
<keyword evidence="2" id="KW-1185">Reference proteome</keyword>
<organism evidence="1 2">
    <name type="scientific">Neisseria montereyensis</name>
    <dbReference type="NCBI Taxonomy" id="2973938"/>
    <lineage>
        <taxon>Bacteria</taxon>
        <taxon>Pseudomonadati</taxon>
        <taxon>Pseudomonadota</taxon>
        <taxon>Betaproteobacteria</taxon>
        <taxon>Neisseriales</taxon>
        <taxon>Neisseriaceae</taxon>
        <taxon>Neisseria</taxon>
    </lineage>
</organism>
<sequence length="54" mass="6118">MSSDYNPYPARNNKGRLKFYDSDGLSAFTADKVCLKRLCRPLYRYGQAHTAADA</sequence>
<reference evidence="1" key="1">
    <citation type="submission" date="2022-08" db="EMBL/GenBank/DDBJ databases">
        <authorList>
            <person name="Volokhov D.V."/>
            <person name="Furtak V.A."/>
            <person name="Zagorodnyaya T.A."/>
        </authorList>
    </citation>
    <scope>NUCLEOTIDE SEQUENCE</scope>
    <source>
        <strain evidence="1">CSL10203-ORH2</strain>
    </source>
</reference>
<evidence type="ECO:0000313" key="2">
    <source>
        <dbReference type="Proteomes" id="UP001166947"/>
    </source>
</evidence>
<name>A0ABT2FDG1_9NEIS</name>
<comment type="caution">
    <text evidence="1">The sequence shown here is derived from an EMBL/GenBank/DDBJ whole genome shotgun (WGS) entry which is preliminary data.</text>
</comment>
<evidence type="ECO:0000313" key="1">
    <source>
        <dbReference type="EMBL" id="MCS4533553.1"/>
    </source>
</evidence>
<protein>
    <submittedName>
        <fullName evidence="1">Uncharacterized protein</fullName>
    </submittedName>
</protein>
<dbReference type="EMBL" id="JANUXW010000003">
    <property type="protein sequence ID" value="MCS4533553.1"/>
    <property type="molecule type" value="Genomic_DNA"/>
</dbReference>
<proteinExistence type="predicted"/>
<accession>A0ABT2FDG1</accession>
<dbReference type="RefSeq" id="WP_259291366.1">
    <property type="nucleotide sequence ID" value="NZ_JANUXW010000003.1"/>
</dbReference>
<reference evidence="1" key="2">
    <citation type="journal article" date="2023" name="Curr. Microbiol.">
        <title>Neisseria montereyensis sp. nov., Isolated from Oropharynx of California Sea Lion (Zalophus californianus): Genomic, Phylogenetic, and Phenotypic Study.</title>
        <authorList>
            <person name="Volokhov D.V."/>
            <person name="Zagorodnyaya T.A."/>
            <person name="Furtak V.A."/>
            <person name="Nattanmai G."/>
            <person name="Randall L."/>
            <person name="Jose S."/>
            <person name="Gao Y."/>
            <person name="Gulland F.M."/>
            <person name="Eisenberg T."/>
            <person name="Delmonte P."/>
            <person name="Blom J."/>
            <person name="Mitchell K.K."/>
        </authorList>
    </citation>
    <scope>NUCLEOTIDE SEQUENCE</scope>
    <source>
        <strain evidence="1">CSL10203-ORH2</strain>
    </source>
</reference>
<dbReference type="Proteomes" id="UP001166947">
    <property type="component" value="Unassembled WGS sequence"/>
</dbReference>